<organism evidence="2 3">
    <name type="scientific">Brachionus plicatilis</name>
    <name type="common">Marine rotifer</name>
    <name type="synonym">Brachionus muelleri</name>
    <dbReference type="NCBI Taxonomy" id="10195"/>
    <lineage>
        <taxon>Eukaryota</taxon>
        <taxon>Metazoa</taxon>
        <taxon>Spiralia</taxon>
        <taxon>Gnathifera</taxon>
        <taxon>Rotifera</taxon>
        <taxon>Eurotatoria</taxon>
        <taxon>Monogononta</taxon>
        <taxon>Pseudotrocha</taxon>
        <taxon>Ploima</taxon>
        <taxon>Brachionidae</taxon>
        <taxon>Brachionus</taxon>
    </lineage>
</organism>
<accession>A0A3M7PSA3</accession>
<proteinExistence type="predicted"/>
<evidence type="ECO:0000313" key="3">
    <source>
        <dbReference type="Proteomes" id="UP000276133"/>
    </source>
</evidence>
<gene>
    <name evidence="2" type="ORF">BpHYR1_004573</name>
</gene>
<comment type="caution">
    <text evidence="2">The sequence shown here is derived from an EMBL/GenBank/DDBJ whole genome shotgun (WGS) entry which is preliminary data.</text>
</comment>
<protein>
    <submittedName>
        <fullName evidence="2">Uncharacterized protein</fullName>
    </submittedName>
</protein>
<dbReference type="AlphaFoldDB" id="A0A3M7PSA3"/>
<feature type="compositionally biased region" description="Polar residues" evidence="1">
    <location>
        <begin position="1"/>
        <end position="11"/>
    </location>
</feature>
<feature type="region of interest" description="Disordered" evidence="1">
    <location>
        <begin position="1"/>
        <end position="63"/>
    </location>
</feature>
<dbReference type="Proteomes" id="UP000276133">
    <property type="component" value="Unassembled WGS sequence"/>
</dbReference>
<evidence type="ECO:0000256" key="1">
    <source>
        <dbReference type="SAM" id="MobiDB-lite"/>
    </source>
</evidence>
<name>A0A3M7PSA3_BRAPC</name>
<dbReference type="EMBL" id="REGN01009085">
    <property type="protein sequence ID" value="RNA01996.1"/>
    <property type="molecule type" value="Genomic_DNA"/>
</dbReference>
<feature type="compositionally biased region" description="Low complexity" evidence="1">
    <location>
        <begin position="30"/>
        <end position="63"/>
    </location>
</feature>
<reference evidence="2 3" key="1">
    <citation type="journal article" date="2018" name="Sci. Rep.">
        <title>Genomic signatures of local adaptation to the degree of environmental predictability in rotifers.</title>
        <authorList>
            <person name="Franch-Gras L."/>
            <person name="Hahn C."/>
            <person name="Garcia-Roger E.M."/>
            <person name="Carmona M.J."/>
            <person name="Serra M."/>
            <person name="Gomez A."/>
        </authorList>
    </citation>
    <scope>NUCLEOTIDE SEQUENCE [LARGE SCALE GENOMIC DNA]</scope>
    <source>
        <strain evidence="2">HYR1</strain>
    </source>
</reference>
<sequence>MFVLNNANQWNELPDNLKNPANDDDNPQLESGNDGAGNDNGAENSHPVVNGNDGAANGAENSNGVAKFSPQVIFFELV</sequence>
<keyword evidence="3" id="KW-1185">Reference proteome</keyword>
<evidence type="ECO:0000313" key="2">
    <source>
        <dbReference type="EMBL" id="RNA01996.1"/>
    </source>
</evidence>